<gene>
    <name evidence="2" type="ORF">M6B38_153665</name>
</gene>
<keyword evidence="3" id="KW-1185">Reference proteome</keyword>
<name>A0AAX6F4P2_IRIPA</name>
<organism evidence="2 3">
    <name type="scientific">Iris pallida</name>
    <name type="common">Sweet iris</name>
    <dbReference type="NCBI Taxonomy" id="29817"/>
    <lineage>
        <taxon>Eukaryota</taxon>
        <taxon>Viridiplantae</taxon>
        <taxon>Streptophyta</taxon>
        <taxon>Embryophyta</taxon>
        <taxon>Tracheophyta</taxon>
        <taxon>Spermatophyta</taxon>
        <taxon>Magnoliopsida</taxon>
        <taxon>Liliopsida</taxon>
        <taxon>Asparagales</taxon>
        <taxon>Iridaceae</taxon>
        <taxon>Iridoideae</taxon>
        <taxon>Irideae</taxon>
        <taxon>Iris</taxon>
    </lineage>
</organism>
<sequence length="195" mass="20628">MCHCRGNCGEAEAVGDREEGAEIDPPSLLILLHVDLEMLVHDRGDVVRSSVGHEQVRGKYGEVLGVVEVQTPVGHRGGNVDHEDVPGKDVGYGEEGADEGAEEEGGDGRPVESERAEAQAFHAGPELLGRDGPGEGPADPRDAREGREEVAGDDVPREAADQGDDEELGARHSASLVLLVQCPVNLEEDFGLVSK</sequence>
<feature type="compositionally biased region" description="Acidic residues" evidence="1">
    <location>
        <begin position="95"/>
        <end position="105"/>
    </location>
</feature>
<dbReference type="Proteomes" id="UP001140949">
    <property type="component" value="Unassembled WGS sequence"/>
</dbReference>
<feature type="compositionally biased region" description="Basic and acidic residues" evidence="1">
    <location>
        <begin position="78"/>
        <end position="87"/>
    </location>
</feature>
<feature type="region of interest" description="Disordered" evidence="1">
    <location>
        <begin position="72"/>
        <end position="168"/>
    </location>
</feature>
<feature type="compositionally biased region" description="Basic and acidic residues" evidence="1">
    <location>
        <begin position="106"/>
        <end position="117"/>
    </location>
</feature>
<dbReference type="EMBL" id="JANAVB010031619">
    <property type="protein sequence ID" value="KAJ6811412.1"/>
    <property type="molecule type" value="Genomic_DNA"/>
</dbReference>
<reference evidence="2" key="2">
    <citation type="submission" date="2023-04" db="EMBL/GenBank/DDBJ databases">
        <authorList>
            <person name="Bruccoleri R.E."/>
            <person name="Oakeley E.J."/>
            <person name="Faust A.-M."/>
            <person name="Dessus-Babus S."/>
            <person name="Altorfer M."/>
            <person name="Burckhardt D."/>
            <person name="Oertli M."/>
            <person name="Naumann U."/>
            <person name="Petersen F."/>
            <person name="Wong J."/>
        </authorList>
    </citation>
    <scope>NUCLEOTIDE SEQUENCE</scope>
    <source>
        <strain evidence="2">GSM-AAB239-AS_SAM_17_03QT</strain>
        <tissue evidence="2">Leaf</tissue>
    </source>
</reference>
<evidence type="ECO:0000256" key="1">
    <source>
        <dbReference type="SAM" id="MobiDB-lite"/>
    </source>
</evidence>
<proteinExistence type="predicted"/>
<evidence type="ECO:0000313" key="2">
    <source>
        <dbReference type="EMBL" id="KAJ6811412.1"/>
    </source>
</evidence>
<protein>
    <submittedName>
        <fullName evidence="2">Oligopeptide transporter 4-like</fullName>
    </submittedName>
</protein>
<evidence type="ECO:0000313" key="3">
    <source>
        <dbReference type="Proteomes" id="UP001140949"/>
    </source>
</evidence>
<feature type="compositionally biased region" description="Basic and acidic residues" evidence="1">
    <location>
        <begin position="128"/>
        <end position="160"/>
    </location>
</feature>
<reference evidence="2" key="1">
    <citation type="journal article" date="2023" name="GigaByte">
        <title>Genome assembly of the bearded iris, Iris pallida Lam.</title>
        <authorList>
            <person name="Bruccoleri R.E."/>
            <person name="Oakeley E.J."/>
            <person name="Faust A.M.E."/>
            <person name="Altorfer M."/>
            <person name="Dessus-Babus S."/>
            <person name="Burckhardt D."/>
            <person name="Oertli M."/>
            <person name="Naumann U."/>
            <person name="Petersen F."/>
            <person name="Wong J."/>
        </authorList>
    </citation>
    <scope>NUCLEOTIDE SEQUENCE</scope>
    <source>
        <strain evidence="2">GSM-AAB239-AS_SAM_17_03QT</strain>
    </source>
</reference>
<dbReference type="AlphaFoldDB" id="A0AAX6F4P2"/>
<comment type="caution">
    <text evidence="2">The sequence shown here is derived from an EMBL/GenBank/DDBJ whole genome shotgun (WGS) entry which is preliminary data.</text>
</comment>
<accession>A0AAX6F4P2</accession>